<keyword evidence="4" id="KW-0804">Transcription</keyword>
<dbReference type="GO" id="GO:0003677">
    <property type="term" value="F:DNA binding"/>
    <property type="evidence" value="ECO:0007669"/>
    <property type="project" value="UniProtKB-KW"/>
</dbReference>
<dbReference type="EMBL" id="JACHXW010000021">
    <property type="protein sequence ID" value="MBB3155065.1"/>
    <property type="molecule type" value="Genomic_DNA"/>
</dbReference>
<evidence type="ECO:0000256" key="4">
    <source>
        <dbReference type="ARBA" id="ARBA00023163"/>
    </source>
</evidence>
<gene>
    <name evidence="6" type="ORF">FHS16_005172</name>
</gene>
<evidence type="ECO:0000313" key="6">
    <source>
        <dbReference type="EMBL" id="MBB3155065.1"/>
    </source>
</evidence>
<dbReference type="InterPro" id="IPR001387">
    <property type="entry name" value="Cro/C1-type_HTH"/>
</dbReference>
<dbReference type="GO" id="GO:0030246">
    <property type="term" value="F:carbohydrate binding"/>
    <property type="evidence" value="ECO:0007669"/>
    <property type="project" value="InterPro"/>
</dbReference>
<keyword evidence="7" id="KW-1185">Reference proteome</keyword>
<dbReference type="RefSeq" id="WP_246431957.1">
    <property type="nucleotide sequence ID" value="NZ_CBCSLB010000020.1"/>
</dbReference>
<evidence type="ECO:0000313" key="7">
    <source>
        <dbReference type="Proteomes" id="UP000518605"/>
    </source>
</evidence>
<dbReference type="Gene3D" id="1.10.10.10">
    <property type="entry name" value="Winged helix-like DNA-binding domain superfamily/Winged helix DNA-binding domain"/>
    <property type="match status" value="1"/>
</dbReference>
<dbReference type="AlphaFoldDB" id="A0A7W5GCP7"/>
<dbReference type="InterPro" id="IPR012318">
    <property type="entry name" value="HTH_CRP"/>
</dbReference>
<reference evidence="6 7" key="1">
    <citation type="submission" date="2020-08" db="EMBL/GenBank/DDBJ databases">
        <title>Genomic Encyclopedia of Type Strains, Phase III (KMG-III): the genomes of soil and plant-associated and newly described type strains.</title>
        <authorList>
            <person name="Whitman W."/>
        </authorList>
    </citation>
    <scope>NUCLEOTIDE SEQUENCE [LARGE SCALE GENOMIC DNA]</scope>
    <source>
        <strain evidence="6 7">CECT 8234</strain>
    </source>
</reference>
<comment type="caution">
    <text evidence="6">The sequence shown here is derived from an EMBL/GenBank/DDBJ whole genome shotgun (WGS) entry which is preliminary data.</text>
</comment>
<dbReference type="PANTHER" id="PTHR34294:SF1">
    <property type="entry name" value="TRANSCRIPTIONAL REGULATOR LSRR"/>
    <property type="match status" value="1"/>
</dbReference>
<accession>A0A7W5GCP7</accession>
<dbReference type="InterPro" id="IPR007324">
    <property type="entry name" value="Sugar-bd_dom_put"/>
</dbReference>
<dbReference type="InterPro" id="IPR036388">
    <property type="entry name" value="WH-like_DNA-bd_sf"/>
</dbReference>
<protein>
    <submittedName>
        <fullName evidence="6">Deoxyribonucleoside regulator</fullName>
    </submittedName>
</protein>
<organism evidence="6 7">
    <name type="scientific">Paenibacillus endophyticus</name>
    <dbReference type="NCBI Taxonomy" id="1294268"/>
    <lineage>
        <taxon>Bacteria</taxon>
        <taxon>Bacillati</taxon>
        <taxon>Bacillota</taxon>
        <taxon>Bacilli</taxon>
        <taxon>Bacillales</taxon>
        <taxon>Paenibacillaceae</taxon>
        <taxon>Paenibacillus</taxon>
    </lineage>
</organism>
<dbReference type="GO" id="GO:0006355">
    <property type="term" value="P:regulation of DNA-templated transcription"/>
    <property type="evidence" value="ECO:0007669"/>
    <property type="project" value="InterPro"/>
</dbReference>
<dbReference type="InterPro" id="IPR036390">
    <property type="entry name" value="WH_DNA-bd_sf"/>
</dbReference>
<name>A0A7W5GCP7_9BACL</name>
<proteinExistence type="inferred from homology"/>
<feature type="domain" description="HTH cro/C1-type" evidence="5">
    <location>
        <begin position="22"/>
        <end position="43"/>
    </location>
</feature>
<dbReference type="SUPFAM" id="SSF100950">
    <property type="entry name" value="NagB/RpiA/CoA transferase-like"/>
    <property type="match status" value="1"/>
</dbReference>
<dbReference type="PANTHER" id="PTHR34294">
    <property type="entry name" value="TRANSCRIPTIONAL REGULATOR-RELATED"/>
    <property type="match status" value="1"/>
</dbReference>
<comment type="similarity">
    <text evidence="1">Belongs to the SorC transcriptional regulatory family.</text>
</comment>
<dbReference type="Pfam" id="PF04198">
    <property type="entry name" value="Sugar-bind"/>
    <property type="match status" value="1"/>
</dbReference>
<dbReference type="Gene3D" id="3.40.50.1360">
    <property type="match status" value="1"/>
</dbReference>
<evidence type="ECO:0000256" key="2">
    <source>
        <dbReference type="ARBA" id="ARBA00023015"/>
    </source>
</evidence>
<evidence type="ECO:0000256" key="3">
    <source>
        <dbReference type="ARBA" id="ARBA00023125"/>
    </source>
</evidence>
<evidence type="ECO:0000256" key="1">
    <source>
        <dbReference type="ARBA" id="ARBA00010466"/>
    </source>
</evidence>
<keyword evidence="3" id="KW-0238">DNA-binding</keyword>
<sequence length="318" mass="35695">MAEDRMDEKLSKMIDAARLYYELNFNQEEIAQKLGVSRPTISRFLQQAKDEGYVQIKIVHPNDNNFVLAERLQTKFGLKKAVIVSVPQYEDSIVKRYIGEAAAAYLYDTVRDGDIIATTWGTTLFQMATQLKDKPVRDVKVVQLNGGVSHSETNTYAYEIVHLFGKAFHTIPYFIPLPALVDHEVVKRTIESDRHIRNILELGMLSNIAVVTVGAPTEDSVLIRANYFTDSDLEVIRSKAAGDICSRYIDSTGALCSEELNERTIGISLDELKRKEQSILVAGGAKKVNGMYGAMRGGYTNVLITDQFTGRYLLERDI</sequence>
<dbReference type="InterPro" id="IPR051054">
    <property type="entry name" value="SorC_transcr_regulators"/>
</dbReference>
<dbReference type="Proteomes" id="UP000518605">
    <property type="component" value="Unassembled WGS sequence"/>
</dbReference>
<dbReference type="InterPro" id="IPR037171">
    <property type="entry name" value="NagB/RpiA_transferase-like"/>
</dbReference>
<dbReference type="PROSITE" id="PS50943">
    <property type="entry name" value="HTH_CROC1"/>
    <property type="match status" value="1"/>
</dbReference>
<keyword evidence="2" id="KW-0805">Transcription regulation</keyword>
<dbReference type="Pfam" id="PF13545">
    <property type="entry name" value="HTH_Crp_2"/>
    <property type="match status" value="1"/>
</dbReference>
<evidence type="ECO:0000259" key="5">
    <source>
        <dbReference type="PROSITE" id="PS50943"/>
    </source>
</evidence>
<dbReference type="SUPFAM" id="SSF46785">
    <property type="entry name" value="Winged helix' DNA-binding domain"/>
    <property type="match status" value="1"/>
</dbReference>